<evidence type="ECO:0000313" key="2">
    <source>
        <dbReference type="EMBL" id="MFD0766040.1"/>
    </source>
</evidence>
<keyword evidence="3" id="KW-1185">Reference proteome</keyword>
<name>A0ABW2ZII0_9SPHI</name>
<evidence type="ECO:0000256" key="1">
    <source>
        <dbReference type="SAM" id="Phobius"/>
    </source>
</evidence>
<dbReference type="Proteomes" id="UP001597073">
    <property type="component" value="Unassembled WGS sequence"/>
</dbReference>
<feature type="transmembrane region" description="Helical" evidence="1">
    <location>
        <begin position="35"/>
        <end position="56"/>
    </location>
</feature>
<protein>
    <submittedName>
        <fullName evidence="2">Uncharacterized protein</fullName>
    </submittedName>
</protein>
<reference evidence="3" key="1">
    <citation type="journal article" date="2019" name="Int. J. Syst. Evol. Microbiol.">
        <title>The Global Catalogue of Microorganisms (GCM) 10K type strain sequencing project: providing services to taxonomists for standard genome sequencing and annotation.</title>
        <authorList>
            <consortium name="The Broad Institute Genomics Platform"/>
            <consortium name="The Broad Institute Genome Sequencing Center for Infectious Disease"/>
            <person name="Wu L."/>
            <person name="Ma J."/>
        </authorList>
    </citation>
    <scope>NUCLEOTIDE SEQUENCE [LARGE SCALE GENOMIC DNA]</scope>
    <source>
        <strain evidence="3">CCUG 60742</strain>
    </source>
</reference>
<accession>A0ABW2ZII0</accession>
<organism evidence="2 3">
    <name type="scientific">Mucilaginibacter lutimaris</name>
    <dbReference type="NCBI Taxonomy" id="931629"/>
    <lineage>
        <taxon>Bacteria</taxon>
        <taxon>Pseudomonadati</taxon>
        <taxon>Bacteroidota</taxon>
        <taxon>Sphingobacteriia</taxon>
        <taxon>Sphingobacteriales</taxon>
        <taxon>Sphingobacteriaceae</taxon>
        <taxon>Mucilaginibacter</taxon>
    </lineage>
</organism>
<dbReference type="EMBL" id="JBHTIA010000009">
    <property type="protein sequence ID" value="MFD0766040.1"/>
    <property type="molecule type" value="Genomic_DNA"/>
</dbReference>
<proteinExistence type="predicted"/>
<keyword evidence="1" id="KW-0812">Transmembrane</keyword>
<keyword evidence="1" id="KW-1133">Transmembrane helix</keyword>
<gene>
    <name evidence="2" type="ORF">ACFQZI_14350</name>
</gene>
<dbReference type="RefSeq" id="WP_377143582.1">
    <property type="nucleotide sequence ID" value="NZ_JBHTIA010000009.1"/>
</dbReference>
<keyword evidence="1" id="KW-0472">Membrane</keyword>
<comment type="caution">
    <text evidence="2">The sequence shown here is derived from an EMBL/GenBank/DDBJ whole genome shotgun (WGS) entry which is preliminary data.</text>
</comment>
<sequence>MTGTLILSLVVILTSLYKNGSNVYRSIINRDYDRLKGAALFLSLTIAVSIWQVWFITQNWL</sequence>
<evidence type="ECO:0000313" key="3">
    <source>
        <dbReference type="Proteomes" id="UP001597073"/>
    </source>
</evidence>